<accession>A0A5C3LIE5</accession>
<keyword evidence="1" id="KW-0732">Signal</keyword>
<dbReference type="AlphaFoldDB" id="A0A5C3LIE5"/>
<dbReference type="Proteomes" id="UP000308652">
    <property type="component" value="Unassembled WGS sequence"/>
</dbReference>
<keyword evidence="3" id="KW-1185">Reference proteome</keyword>
<sequence>MKIARTLVMQAMMRTLALAAHCYAGCKILTVLLGYTEYYWVDGEDAAVGDDRTDDALGMTTTATAVEMMLTCLRPRTPLQWPASYHRGAAPNDSIDGDVLGYTTIRKILGEAVEERCGEQSELTTVFGRNWHRDTKERMAQPAEMTPRPVLEVMRRPVGEEST</sequence>
<evidence type="ECO:0000313" key="2">
    <source>
        <dbReference type="EMBL" id="TFK32560.1"/>
    </source>
</evidence>
<feature type="signal peptide" evidence="1">
    <location>
        <begin position="1"/>
        <end position="19"/>
    </location>
</feature>
<protein>
    <submittedName>
        <fullName evidence="2">Uncharacterized protein</fullName>
    </submittedName>
</protein>
<evidence type="ECO:0000256" key="1">
    <source>
        <dbReference type="SAM" id="SignalP"/>
    </source>
</evidence>
<proteinExistence type="predicted"/>
<reference evidence="2 3" key="1">
    <citation type="journal article" date="2019" name="Nat. Ecol. Evol.">
        <title>Megaphylogeny resolves global patterns of mushroom evolution.</title>
        <authorList>
            <person name="Varga T."/>
            <person name="Krizsan K."/>
            <person name="Foldi C."/>
            <person name="Dima B."/>
            <person name="Sanchez-Garcia M."/>
            <person name="Sanchez-Ramirez S."/>
            <person name="Szollosi G.J."/>
            <person name="Szarkandi J.G."/>
            <person name="Papp V."/>
            <person name="Albert L."/>
            <person name="Andreopoulos W."/>
            <person name="Angelini C."/>
            <person name="Antonin V."/>
            <person name="Barry K.W."/>
            <person name="Bougher N.L."/>
            <person name="Buchanan P."/>
            <person name="Buyck B."/>
            <person name="Bense V."/>
            <person name="Catcheside P."/>
            <person name="Chovatia M."/>
            <person name="Cooper J."/>
            <person name="Damon W."/>
            <person name="Desjardin D."/>
            <person name="Finy P."/>
            <person name="Geml J."/>
            <person name="Haridas S."/>
            <person name="Hughes K."/>
            <person name="Justo A."/>
            <person name="Karasinski D."/>
            <person name="Kautmanova I."/>
            <person name="Kiss B."/>
            <person name="Kocsube S."/>
            <person name="Kotiranta H."/>
            <person name="LaButti K.M."/>
            <person name="Lechner B.E."/>
            <person name="Liimatainen K."/>
            <person name="Lipzen A."/>
            <person name="Lukacs Z."/>
            <person name="Mihaltcheva S."/>
            <person name="Morgado L.N."/>
            <person name="Niskanen T."/>
            <person name="Noordeloos M.E."/>
            <person name="Ohm R.A."/>
            <person name="Ortiz-Santana B."/>
            <person name="Ovrebo C."/>
            <person name="Racz N."/>
            <person name="Riley R."/>
            <person name="Savchenko A."/>
            <person name="Shiryaev A."/>
            <person name="Soop K."/>
            <person name="Spirin V."/>
            <person name="Szebenyi C."/>
            <person name="Tomsovsky M."/>
            <person name="Tulloss R.E."/>
            <person name="Uehling J."/>
            <person name="Grigoriev I.V."/>
            <person name="Vagvolgyi C."/>
            <person name="Papp T."/>
            <person name="Martin F.M."/>
            <person name="Miettinen O."/>
            <person name="Hibbett D.S."/>
            <person name="Nagy L.G."/>
        </authorList>
    </citation>
    <scope>NUCLEOTIDE SEQUENCE [LARGE SCALE GENOMIC DNA]</scope>
    <source>
        <strain evidence="2 3">CBS 166.37</strain>
    </source>
</reference>
<gene>
    <name evidence="2" type="ORF">BDQ12DRAFT_670969</name>
</gene>
<organism evidence="2 3">
    <name type="scientific">Crucibulum laeve</name>
    <dbReference type="NCBI Taxonomy" id="68775"/>
    <lineage>
        <taxon>Eukaryota</taxon>
        <taxon>Fungi</taxon>
        <taxon>Dikarya</taxon>
        <taxon>Basidiomycota</taxon>
        <taxon>Agaricomycotina</taxon>
        <taxon>Agaricomycetes</taxon>
        <taxon>Agaricomycetidae</taxon>
        <taxon>Agaricales</taxon>
        <taxon>Agaricineae</taxon>
        <taxon>Nidulariaceae</taxon>
        <taxon>Crucibulum</taxon>
    </lineage>
</organism>
<name>A0A5C3LIE5_9AGAR</name>
<dbReference type="EMBL" id="ML213670">
    <property type="protein sequence ID" value="TFK32560.1"/>
    <property type="molecule type" value="Genomic_DNA"/>
</dbReference>
<feature type="chain" id="PRO_5022888368" evidence="1">
    <location>
        <begin position="20"/>
        <end position="163"/>
    </location>
</feature>
<evidence type="ECO:0000313" key="3">
    <source>
        <dbReference type="Proteomes" id="UP000308652"/>
    </source>
</evidence>